<evidence type="ECO:0000313" key="2">
    <source>
        <dbReference type="Proteomes" id="UP000053051"/>
    </source>
</evidence>
<dbReference type="Proteomes" id="UP000053051">
    <property type="component" value="Unassembled WGS sequence"/>
</dbReference>
<reference evidence="1 2" key="1">
    <citation type="submission" date="2012-05" db="EMBL/GenBank/DDBJ databases">
        <authorList>
            <person name="Hilton J."/>
        </authorList>
    </citation>
    <scope>NUCLEOTIDE SEQUENCE [LARGE SCALE GENOMIC DNA]</scope>
    <source>
        <strain evidence="1 2">HH01</strain>
    </source>
</reference>
<dbReference type="RefSeq" id="WP_008234262.1">
    <property type="nucleotide sequence ID" value="NZ_CAIY01000046.1"/>
</dbReference>
<dbReference type="AlphaFoldDB" id="M1WZF1"/>
<protein>
    <submittedName>
        <fullName evidence="1">Uncharacterized protein</fullName>
    </submittedName>
</protein>
<gene>
    <name evidence="1" type="ORF">RINTHH_13870</name>
</gene>
<dbReference type="InterPro" id="IPR036412">
    <property type="entry name" value="HAD-like_sf"/>
</dbReference>
<dbReference type="Pfam" id="PF13419">
    <property type="entry name" value="HAD_2"/>
    <property type="match status" value="1"/>
</dbReference>
<name>M1WZF1_9NOST</name>
<comment type="caution">
    <text evidence="1">The sequence shown here is derived from an EMBL/GenBank/DDBJ whole genome shotgun (WGS) entry which is preliminary data.</text>
</comment>
<organism evidence="1 2">
    <name type="scientific">Richelia intracellularis HH01</name>
    <dbReference type="NCBI Taxonomy" id="1165094"/>
    <lineage>
        <taxon>Bacteria</taxon>
        <taxon>Bacillati</taxon>
        <taxon>Cyanobacteriota</taxon>
        <taxon>Cyanophyceae</taxon>
        <taxon>Nostocales</taxon>
        <taxon>Nostocaceae</taxon>
        <taxon>Richelia</taxon>
    </lineage>
</organism>
<proteinExistence type="predicted"/>
<dbReference type="OrthoDB" id="9797743at2"/>
<sequence>MEIEGIAFISGFEALFVKSEENKISTALATSSSRQEVKAHLRNTSYLKRFNAIYTSDSISKSNPDPEIYLLSASEINCQSYQNIALKILIMV</sequence>
<keyword evidence="2" id="KW-1185">Reference proteome</keyword>
<dbReference type="Gene3D" id="3.40.50.1000">
    <property type="entry name" value="HAD superfamily/HAD-like"/>
    <property type="match status" value="1"/>
</dbReference>
<reference evidence="2" key="2">
    <citation type="submission" date="2016-01" db="EMBL/GenBank/DDBJ databases">
        <title>Diatom-associated endosymboitic cyanobacterium lacks core nitrogen metabolism enzymes.</title>
        <authorList>
            <person name="Hilton J.A."/>
            <person name="Foster R.A."/>
            <person name="Tripp H.J."/>
            <person name="Carter B.J."/>
            <person name="Zehr J.P."/>
            <person name="Villareal T.A."/>
        </authorList>
    </citation>
    <scope>NUCLEOTIDE SEQUENCE [LARGE SCALE GENOMIC DNA]</scope>
    <source>
        <strain evidence="2">HH01</strain>
    </source>
</reference>
<dbReference type="EMBL" id="CAIY01000046">
    <property type="protein sequence ID" value="CCH67542.1"/>
    <property type="molecule type" value="Genomic_DNA"/>
</dbReference>
<accession>M1WZF1</accession>
<evidence type="ECO:0000313" key="1">
    <source>
        <dbReference type="EMBL" id="CCH67542.1"/>
    </source>
</evidence>
<dbReference type="STRING" id="1165094.RINTHH_13870"/>
<dbReference type="SUPFAM" id="SSF56784">
    <property type="entry name" value="HAD-like"/>
    <property type="match status" value="1"/>
</dbReference>
<dbReference type="InterPro" id="IPR023214">
    <property type="entry name" value="HAD_sf"/>
</dbReference>
<dbReference type="InterPro" id="IPR041492">
    <property type="entry name" value="HAD_2"/>
</dbReference>